<protein>
    <recommendedName>
        <fullName evidence="3">Tyr recombinase domain-containing protein</fullName>
    </recommendedName>
</protein>
<reference evidence="1 2" key="1">
    <citation type="submission" date="2019-03" db="EMBL/GenBank/DDBJ databases">
        <title>Single cell metagenomics reveals metabolic interactions within the superorganism composed of flagellate Streblomastix strix and complex community of Bacteroidetes bacteria on its surface.</title>
        <authorList>
            <person name="Treitli S.C."/>
            <person name="Kolisko M."/>
            <person name="Husnik F."/>
            <person name="Keeling P."/>
            <person name="Hampl V."/>
        </authorList>
    </citation>
    <scope>NUCLEOTIDE SEQUENCE [LARGE SCALE GENOMIC DNA]</scope>
    <source>
        <strain evidence="1">ST1C</strain>
    </source>
</reference>
<dbReference type="EMBL" id="SNRW01033080">
    <property type="protein sequence ID" value="KAA6356370.1"/>
    <property type="molecule type" value="Genomic_DNA"/>
</dbReference>
<sequence length="315" mass="36419">MARDGLLISWENQTPLLHPPIPLLLRTIRKVKEDLVMTAVIIAPKWPDQYWYTELLEITELMITLGQSEQVLIPGERQFRFLLEDYGLKQAVVQRIVEAWHEQWRVHFSALSIVVKYLEENNQQWKELQTLEQPSVLKANFIQDQMGKGASDNSLKSCRGALAVFFSFKGYKEEQAHSKLIAQQMKPVQMRTRHKDREIVQWDLNILLEQIIKEQVELLRSNLSIEETMTITLTLCMIFTVARLAELLRATLINETEKEITLETVILNKPSRIIELKIKKALDQRICQCAGGKHGIIIETKTSILQLATFGIHPN</sequence>
<evidence type="ECO:0000313" key="1">
    <source>
        <dbReference type="EMBL" id="KAA6356370.1"/>
    </source>
</evidence>
<comment type="caution">
    <text evidence="1">The sequence shown here is derived from an EMBL/GenBank/DDBJ whole genome shotgun (WGS) entry which is preliminary data.</text>
</comment>
<accession>A0A5J4TFE5</accession>
<gene>
    <name evidence="1" type="ORF">EZS28_048103</name>
</gene>
<proteinExistence type="predicted"/>
<organism evidence="1 2">
    <name type="scientific">Streblomastix strix</name>
    <dbReference type="NCBI Taxonomy" id="222440"/>
    <lineage>
        <taxon>Eukaryota</taxon>
        <taxon>Metamonada</taxon>
        <taxon>Preaxostyla</taxon>
        <taxon>Oxymonadida</taxon>
        <taxon>Streblomastigidae</taxon>
        <taxon>Streblomastix</taxon>
    </lineage>
</organism>
<dbReference type="AlphaFoldDB" id="A0A5J4TFE5"/>
<dbReference type="Proteomes" id="UP000324800">
    <property type="component" value="Unassembled WGS sequence"/>
</dbReference>
<evidence type="ECO:0000313" key="2">
    <source>
        <dbReference type="Proteomes" id="UP000324800"/>
    </source>
</evidence>
<name>A0A5J4TFE5_9EUKA</name>
<evidence type="ECO:0008006" key="3">
    <source>
        <dbReference type="Google" id="ProtNLM"/>
    </source>
</evidence>